<gene>
    <name evidence="2" type="ORF">EV196_110109</name>
</gene>
<accession>A0A4R1RBN5</accession>
<reference evidence="2 3" key="1">
    <citation type="submission" date="2019-03" db="EMBL/GenBank/DDBJ databases">
        <title>Genomic Encyclopedia of Type Strains, Phase IV (KMG-IV): sequencing the most valuable type-strain genomes for metagenomic binning, comparative biology and taxonomic classification.</title>
        <authorList>
            <person name="Goeker M."/>
        </authorList>
    </citation>
    <scope>NUCLEOTIDE SEQUENCE [LARGE SCALE GENOMIC DNA]</scope>
    <source>
        <strain evidence="2 3">DSM 18792</strain>
    </source>
</reference>
<dbReference type="InterPro" id="IPR016920">
    <property type="entry name" value="UCP029477"/>
</dbReference>
<proteinExistence type="predicted"/>
<keyword evidence="3" id="KW-1185">Reference proteome</keyword>
<dbReference type="AlphaFoldDB" id="A0A4R1RBN5"/>
<dbReference type="PIRSF" id="PIRSF029477">
    <property type="entry name" value="UCP029477"/>
    <property type="match status" value="1"/>
</dbReference>
<dbReference type="OrthoDB" id="282393at2"/>
<organism evidence="2 3">
    <name type="scientific">Mariniflexile fucanivorans</name>
    <dbReference type="NCBI Taxonomy" id="264023"/>
    <lineage>
        <taxon>Bacteria</taxon>
        <taxon>Pseudomonadati</taxon>
        <taxon>Bacteroidota</taxon>
        <taxon>Flavobacteriia</taxon>
        <taxon>Flavobacteriales</taxon>
        <taxon>Flavobacteriaceae</taxon>
        <taxon>Mariniflexile</taxon>
    </lineage>
</organism>
<dbReference type="InterPro" id="IPR019052">
    <property type="entry name" value="DUF2383"/>
</dbReference>
<dbReference type="NCBIfam" id="TIGR02284">
    <property type="entry name" value="PA2169 family four-helix-bundle protein"/>
    <property type="match status" value="1"/>
</dbReference>
<name>A0A4R1RBN5_9FLAO</name>
<comment type="caution">
    <text evidence="2">The sequence shown here is derived from an EMBL/GenBank/DDBJ whole genome shotgun (WGS) entry which is preliminary data.</text>
</comment>
<feature type="domain" description="DUF2383" evidence="1">
    <location>
        <begin position="8"/>
        <end position="117"/>
    </location>
</feature>
<evidence type="ECO:0000313" key="2">
    <source>
        <dbReference type="EMBL" id="TCL63156.1"/>
    </source>
</evidence>
<dbReference type="Proteomes" id="UP000295455">
    <property type="component" value="Unassembled WGS sequence"/>
</dbReference>
<dbReference type="Gene3D" id="1.20.1260.10">
    <property type="match status" value="1"/>
</dbReference>
<dbReference type="InterPro" id="IPR012347">
    <property type="entry name" value="Ferritin-like"/>
</dbReference>
<dbReference type="EMBL" id="SLUP01000010">
    <property type="protein sequence ID" value="TCL63156.1"/>
    <property type="molecule type" value="Genomic_DNA"/>
</dbReference>
<sequence>MSTYTATISNKLNNLLEKTKDAEKGFKTASENTNNTYLKQYFERKSKERYQFGYELNNEVRLFGERPKKSGSVTGAAHRTWMDIKALFSGNNDEAMLEEAISGERATLQEYNNVLNETSLPISTHSILLKQKDIIESDLKTIKTLEDLQ</sequence>
<dbReference type="InterPro" id="IPR011971">
    <property type="entry name" value="CHP02284"/>
</dbReference>
<dbReference type="RefSeq" id="WP_132219208.1">
    <property type="nucleotide sequence ID" value="NZ_OX156936.1"/>
</dbReference>
<evidence type="ECO:0000259" key="1">
    <source>
        <dbReference type="Pfam" id="PF09537"/>
    </source>
</evidence>
<protein>
    <submittedName>
        <fullName evidence="2">Uncharacterized protein (TIGR02284 family)</fullName>
    </submittedName>
</protein>
<dbReference type="Pfam" id="PF09537">
    <property type="entry name" value="DUF2383"/>
    <property type="match status" value="1"/>
</dbReference>
<evidence type="ECO:0000313" key="3">
    <source>
        <dbReference type="Proteomes" id="UP000295455"/>
    </source>
</evidence>